<keyword evidence="3" id="KW-1185">Reference proteome</keyword>
<proteinExistence type="predicted"/>
<dbReference type="Proteomes" id="UP000033618">
    <property type="component" value="Unassembled WGS sequence"/>
</dbReference>
<feature type="compositionally biased region" description="Low complexity" evidence="1">
    <location>
        <begin position="216"/>
        <end position="225"/>
    </location>
</feature>
<gene>
    <name evidence="2" type="ORF">WM40_07660</name>
</gene>
<organism evidence="2 3">
    <name type="scientific">Robbsia andropogonis</name>
    <dbReference type="NCBI Taxonomy" id="28092"/>
    <lineage>
        <taxon>Bacteria</taxon>
        <taxon>Pseudomonadati</taxon>
        <taxon>Pseudomonadota</taxon>
        <taxon>Betaproteobacteria</taxon>
        <taxon>Burkholderiales</taxon>
        <taxon>Burkholderiaceae</taxon>
        <taxon>Robbsia</taxon>
    </lineage>
</organism>
<feature type="region of interest" description="Disordered" evidence="1">
    <location>
        <begin position="216"/>
        <end position="244"/>
    </location>
</feature>
<evidence type="ECO:0000256" key="1">
    <source>
        <dbReference type="SAM" id="MobiDB-lite"/>
    </source>
</evidence>
<evidence type="ECO:0000313" key="3">
    <source>
        <dbReference type="Proteomes" id="UP000033618"/>
    </source>
</evidence>
<name>A0A0F5K214_9BURK</name>
<sequence>MPVARGGAGAWPRWCRAAVPARGGRIVERRLELVHRCRIPVRRHGASSMQSLDSPLLARGNAHWESSAGQRGQKQTWRRTMERYKGRRDAVRFLDEWAPDLGGLLLMGWPMLRFAGPRMINDVPGLLLTAPRNHAARFDAPLNAFLALSSEGLGAFFRDDLLGYARFNASVGWLATYCLRYDVDLAGGSQQGPRTRIVPLDPIFDATLDPARAAAVAAPSGEAKAGTSPDSAYRRTDETSGNAI</sequence>
<dbReference type="EMBL" id="LAQU01000006">
    <property type="protein sequence ID" value="KKB63975.1"/>
    <property type="molecule type" value="Genomic_DNA"/>
</dbReference>
<dbReference type="PATRIC" id="fig|28092.6.peg.1815"/>
<accession>A0A0F5K214</accession>
<dbReference type="AlphaFoldDB" id="A0A0F5K214"/>
<comment type="caution">
    <text evidence="2">The sequence shown here is derived from an EMBL/GenBank/DDBJ whole genome shotgun (WGS) entry which is preliminary data.</text>
</comment>
<protein>
    <submittedName>
        <fullName evidence="2">Uncharacterized protein</fullName>
    </submittedName>
</protein>
<reference evidence="2 3" key="1">
    <citation type="submission" date="2015-03" db="EMBL/GenBank/DDBJ databases">
        <title>Draft Genome Sequence of Burkholderia andropogonis type strain ICMP2807, isolated from Sorghum bicolor.</title>
        <authorList>
            <person name="Lopes-Santos L."/>
            <person name="Castro D.B."/>
            <person name="Ottoboni L.M."/>
            <person name="Park D."/>
            <person name="Weirc B.S."/>
            <person name="Destefano S.A."/>
        </authorList>
    </citation>
    <scope>NUCLEOTIDE SEQUENCE [LARGE SCALE GENOMIC DNA]</scope>
    <source>
        <strain evidence="2 3">ICMP2807</strain>
    </source>
</reference>
<evidence type="ECO:0000313" key="2">
    <source>
        <dbReference type="EMBL" id="KKB63975.1"/>
    </source>
</evidence>